<evidence type="ECO:0000313" key="3">
    <source>
        <dbReference type="Proteomes" id="UP000189728"/>
    </source>
</evidence>
<reference evidence="2 3" key="1">
    <citation type="submission" date="2016-08" db="EMBL/GenBank/DDBJ databases">
        <title>Campylobacter species from sea mammals.</title>
        <authorList>
            <person name="Gilbert M.J."/>
            <person name="Byrne B.A."/>
            <person name="Zomer A.L."/>
            <person name="Wagenaar J.A."/>
        </authorList>
    </citation>
    <scope>NUCLEOTIDE SEQUENCE [LARGE SCALE GENOMIC DNA]</scope>
    <source>
        <strain evidence="2 3">1105248</strain>
    </source>
</reference>
<evidence type="ECO:0000313" key="2">
    <source>
        <dbReference type="EMBL" id="OPA81597.1"/>
    </source>
</evidence>
<feature type="domain" description="Redoxin" evidence="1">
    <location>
        <begin position="16"/>
        <end position="151"/>
    </location>
</feature>
<name>A0AAX0LAT8_9BACT</name>
<sequence length="161" mass="18599">MKGNNVILKDVNGVDFNFLEFIKTNDCVVFLYPKMGQSGKFLDDDLKNKEGMTGCTLQTKSYENLKDEFLKNNFNIVAIGSHSFEKQKAFKQEVEASFIFLNDEKFILEKELGLKTFNTNDGNKFYFRQTLVFKNSKLIYKHDVKDAQSDASQTLKFIESL</sequence>
<dbReference type="GO" id="GO:0016491">
    <property type="term" value="F:oxidoreductase activity"/>
    <property type="evidence" value="ECO:0007669"/>
    <property type="project" value="InterPro"/>
</dbReference>
<dbReference type="SUPFAM" id="SSF52833">
    <property type="entry name" value="Thioredoxin-like"/>
    <property type="match status" value="1"/>
</dbReference>
<accession>A0AAX0LAT8</accession>
<evidence type="ECO:0000259" key="1">
    <source>
        <dbReference type="Pfam" id="PF08534"/>
    </source>
</evidence>
<dbReference type="Proteomes" id="UP000189728">
    <property type="component" value="Unassembled WGS sequence"/>
</dbReference>
<proteinExistence type="predicted"/>
<gene>
    <name evidence="2" type="ORF">BFG04_00180</name>
</gene>
<comment type="caution">
    <text evidence="2">The sequence shown here is derived from an EMBL/GenBank/DDBJ whole genome shotgun (WGS) entry which is preliminary data.</text>
</comment>
<dbReference type="InterPro" id="IPR036249">
    <property type="entry name" value="Thioredoxin-like_sf"/>
</dbReference>
<dbReference type="Pfam" id="PF08534">
    <property type="entry name" value="Redoxin"/>
    <property type="match status" value="1"/>
</dbReference>
<dbReference type="InterPro" id="IPR013740">
    <property type="entry name" value="Redoxin"/>
</dbReference>
<dbReference type="EMBL" id="MCRK01000012">
    <property type="protein sequence ID" value="OPA81597.1"/>
    <property type="molecule type" value="Genomic_DNA"/>
</dbReference>
<organism evidence="2 3">
    <name type="scientific">Campylobacter pinnipediorum subsp. pinnipediorum</name>
    <dbReference type="NCBI Taxonomy" id="1660067"/>
    <lineage>
        <taxon>Bacteria</taxon>
        <taxon>Pseudomonadati</taxon>
        <taxon>Campylobacterota</taxon>
        <taxon>Epsilonproteobacteria</taxon>
        <taxon>Campylobacterales</taxon>
        <taxon>Campylobacteraceae</taxon>
        <taxon>Campylobacter</taxon>
    </lineage>
</organism>
<dbReference type="AlphaFoldDB" id="A0AAX0LAT8"/>
<protein>
    <recommendedName>
        <fullName evidence="1">Redoxin domain-containing protein</fullName>
    </recommendedName>
</protein>
<dbReference type="Gene3D" id="3.40.30.10">
    <property type="entry name" value="Glutaredoxin"/>
    <property type="match status" value="1"/>
</dbReference>